<protein>
    <recommendedName>
        <fullName evidence="4">Rab-GAP TBC domain-containing protein</fullName>
    </recommendedName>
</protein>
<sequence>MWRDPGAPTDSFCQVRPECTDVPKTRFRIKAEKTLSARKWRAAFTSEGYLDIRKTLSRIHRGGIHPSIRGEVWEFLLICYDPKSTFEEREHIRQLRSLELALSRLHVAHAGEITSSPQHALRLLALGAVLLRHHPPKCLTAALSVYVLQLLATLLEMLLCLVALIVVRHHAQLILVAS</sequence>
<dbReference type="AlphaFoldDB" id="A0AAE1URG3"/>
<dbReference type="Proteomes" id="UP001291623">
    <property type="component" value="Unassembled WGS sequence"/>
</dbReference>
<comment type="caution">
    <text evidence="2">The sequence shown here is derived from an EMBL/GenBank/DDBJ whole genome shotgun (WGS) entry which is preliminary data.</text>
</comment>
<dbReference type="SUPFAM" id="SSF47923">
    <property type="entry name" value="Ypt/Rab-GAP domain of gyp1p"/>
    <property type="match status" value="1"/>
</dbReference>
<evidence type="ECO:0000313" key="2">
    <source>
        <dbReference type="EMBL" id="KAK4341828.1"/>
    </source>
</evidence>
<evidence type="ECO:0000256" key="1">
    <source>
        <dbReference type="SAM" id="Phobius"/>
    </source>
</evidence>
<feature type="transmembrane region" description="Helical" evidence="1">
    <location>
        <begin position="146"/>
        <end position="167"/>
    </location>
</feature>
<reference evidence="2" key="1">
    <citation type="submission" date="2023-12" db="EMBL/GenBank/DDBJ databases">
        <title>Genome assembly of Anisodus tanguticus.</title>
        <authorList>
            <person name="Wang Y.-J."/>
        </authorList>
    </citation>
    <scope>NUCLEOTIDE SEQUENCE</scope>
    <source>
        <strain evidence="2">KB-2021</strain>
        <tissue evidence="2">Leaf</tissue>
    </source>
</reference>
<keyword evidence="1" id="KW-1133">Transmembrane helix</keyword>
<evidence type="ECO:0008006" key="4">
    <source>
        <dbReference type="Google" id="ProtNLM"/>
    </source>
</evidence>
<keyword evidence="1" id="KW-0812">Transmembrane</keyword>
<dbReference type="InterPro" id="IPR035969">
    <property type="entry name" value="Rab-GAP_TBC_sf"/>
</dbReference>
<proteinExistence type="predicted"/>
<dbReference type="EMBL" id="JAVYJV010000021">
    <property type="protein sequence ID" value="KAK4341828.1"/>
    <property type="molecule type" value="Genomic_DNA"/>
</dbReference>
<gene>
    <name evidence="2" type="ORF">RND71_037644</name>
</gene>
<keyword evidence="1" id="KW-0472">Membrane</keyword>
<name>A0AAE1URG3_9SOLA</name>
<organism evidence="2 3">
    <name type="scientific">Anisodus tanguticus</name>
    <dbReference type="NCBI Taxonomy" id="243964"/>
    <lineage>
        <taxon>Eukaryota</taxon>
        <taxon>Viridiplantae</taxon>
        <taxon>Streptophyta</taxon>
        <taxon>Embryophyta</taxon>
        <taxon>Tracheophyta</taxon>
        <taxon>Spermatophyta</taxon>
        <taxon>Magnoliopsida</taxon>
        <taxon>eudicotyledons</taxon>
        <taxon>Gunneridae</taxon>
        <taxon>Pentapetalae</taxon>
        <taxon>asterids</taxon>
        <taxon>lamiids</taxon>
        <taxon>Solanales</taxon>
        <taxon>Solanaceae</taxon>
        <taxon>Solanoideae</taxon>
        <taxon>Hyoscyameae</taxon>
        <taxon>Anisodus</taxon>
    </lineage>
</organism>
<evidence type="ECO:0000313" key="3">
    <source>
        <dbReference type="Proteomes" id="UP001291623"/>
    </source>
</evidence>
<keyword evidence="3" id="KW-1185">Reference proteome</keyword>
<accession>A0AAE1URG3</accession>